<dbReference type="OrthoDB" id="5673at2759"/>
<keyword evidence="2" id="KW-1185">Reference proteome</keyword>
<sequence length="298" mass="32342">MPSVDTYDASLTSVEVSAASTADAHVLPLTFDGSFCILTQTASRSAFFARPIAINPIFTQTVPLAMALATSPSPAVPTTQKRQVHLVCAGRTVCIATSSVTITSPRYAHLFLVEGYAIGQIFRKMEDIPAFELLDVGLVSDLDDSDCIDSIEKIGGDSSKEKRKLWRRYTLKVKGFFADIVEVFPDRSMFTRGEEWLCESQLLSIPFDDNDASSTPGLSPTDTLVHHDDLFEQAMRPANVKEAWSDSSNGLLRFMAVFIAVILLLAVPRDGDASPQGAGTLFGRIARLLDVQGGSEDS</sequence>
<evidence type="ECO:0000313" key="1">
    <source>
        <dbReference type="EMBL" id="THH09907.1"/>
    </source>
</evidence>
<reference evidence="1 2" key="1">
    <citation type="submission" date="2019-02" db="EMBL/GenBank/DDBJ databases">
        <title>Genome sequencing of the rare red list fungi Phellinidium pouzarii.</title>
        <authorList>
            <person name="Buettner E."/>
            <person name="Kellner H."/>
        </authorList>
    </citation>
    <scope>NUCLEOTIDE SEQUENCE [LARGE SCALE GENOMIC DNA]</scope>
    <source>
        <strain evidence="1 2">DSM 108285</strain>
    </source>
</reference>
<dbReference type="AlphaFoldDB" id="A0A4S4LE29"/>
<evidence type="ECO:0000313" key="2">
    <source>
        <dbReference type="Proteomes" id="UP000308199"/>
    </source>
</evidence>
<protein>
    <submittedName>
        <fullName evidence="1">Uncharacterized protein</fullName>
    </submittedName>
</protein>
<dbReference type="Proteomes" id="UP000308199">
    <property type="component" value="Unassembled WGS sequence"/>
</dbReference>
<comment type="caution">
    <text evidence="1">The sequence shown here is derived from an EMBL/GenBank/DDBJ whole genome shotgun (WGS) entry which is preliminary data.</text>
</comment>
<name>A0A4S4LE29_9AGAM</name>
<proteinExistence type="predicted"/>
<accession>A0A4S4LE29</accession>
<gene>
    <name evidence="1" type="ORF">EW145_g1696</name>
</gene>
<dbReference type="EMBL" id="SGPK01000049">
    <property type="protein sequence ID" value="THH09907.1"/>
    <property type="molecule type" value="Genomic_DNA"/>
</dbReference>
<organism evidence="1 2">
    <name type="scientific">Phellinidium pouzarii</name>
    <dbReference type="NCBI Taxonomy" id="167371"/>
    <lineage>
        <taxon>Eukaryota</taxon>
        <taxon>Fungi</taxon>
        <taxon>Dikarya</taxon>
        <taxon>Basidiomycota</taxon>
        <taxon>Agaricomycotina</taxon>
        <taxon>Agaricomycetes</taxon>
        <taxon>Hymenochaetales</taxon>
        <taxon>Hymenochaetaceae</taxon>
        <taxon>Phellinidium</taxon>
    </lineage>
</organism>